<evidence type="ECO:0000313" key="2">
    <source>
        <dbReference type="Proteomes" id="UP000284006"/>
    </source>
</evidence>
<keyword evidence="1" id="KW-0808">Transferase</keyword>
<dbReference type="EMBL" id="QYUP01000042">
    <property type="protein sequence ID" value="RJG23494.1"/>
    <property type="molecule type" value="Genomic_DNA"/>
</dbReference>
<dbReference type="PANTHER" id="PTHR48228">
    <property type="entry name" value="SUCCINYL-COA--D-CITRAMALATE COA-TRANSFERASE"/>
    <property type="match status" value="1"/>
</dbReference>
<dbReference type="InterPro" id="IPR050509">
    <property type="entry name" value="CoA-transferase_III"/>
</dbReference>
<dbReference type="InterPro" id="IPR023606">
    <property type="entry name" value="CoA-Trfase_III_dom_1_sf"/>
</dbReference>
<protein>
    <submittedName>
        <fullName evidence="1">CoA transferase</fullName>
    </submittedName>
</protein>
<gene>
    <name evidence="1" type="ORF">D3872_04420</name>
</gene>
<dbReference type="Proteomes" id="UP000284006">
    <property type="component" value="Unassembled WGS sequence"/>
</dbReference>
<dbReference type="InterPro" id="IPR044855">
    <property type="entry name" value="CoA-Trfase_III_dom3_sf"/>
</dbReference>
<dbReference type="GO" id="GO:0016740">
    <property type="term" value="F:transferase activity"/>
    <property type="evidence" value="ECO:0007669"/>
    <property type="project" value="UniProtKB-KW"/>
</dbReference>
<dbReference type="InterPro" id="IPR003673">
    <property type="entry name" value="CoA-Trfase_fam_III"/>
</dbReference>
<comment type="caution">
    <text evidence="1">The sequence shown here is derived from an EMBL/GenBank/DDBJ whole genome shotgun (WGS) entry which is preliminary data.</text>
</comment>
<organism evidence="1 2">
    <name type="scientific">Massilia cavernae</name>
    <dbReference type="NCBI Taxonomy" id="2320864"/>
    <lineage>
        <taxon>Bacteria</taxon>
        <taxon>Pseudomonadati</taxon>
        <taxon>Pseudomonadota</taxon>
        <taxon>Betaproteobacteria</taxon>
        <taxon>Burkholderiales</taxon>
        <taxon>Oxalobacteraceae</taxon>
        <taxon>Telluria group</taxon>
        <taxon>Massilia</taxon>
    </lineage>
</organism>
<accession>A0A418Y6G2</accession>
<reference evidence="1 2" key="1">
    <citation type="submission" date="2018-09" db="EMBL/GenBank/DDBJ databases">
        <authorList>
            <person name="Zhu H."/>
        </authorList>
    </citation>
    <scope>NUCLEOTIDE SEQUENCE [LARGE SCALE GENOMIC DNA]</scope>
    <source>
        <strain evidence="1 2">K1S02-61</strain>
    </source>
</reference>
<dbReference type="Gene3D" id="3.30.1540.10">
    <property type="entry name" value="formyl-coa transferase, domain 3"/>
    <property type="match status" value="1"/>
</dbReference>
<dbReference type="SUPFAM" id="SSF89796">
    <property type="entry name" value="CoA-transferase family III (CaiB/BaiF)"/>
    <property type="match status" value="1"/>
</dbReference>
<dbReference type="PANTHER" id="PTHR48228:SF5">
    <property type="entry name" value="ALPHA-METHYLACYL-COA RACEMASE"/>
    <property type="match status" value="1"/>
</dbReference>
<name>A0A418Y6G2_9BURK</name>
<evidence type="ECO:0000313" key="1">
    <source>
        <dbReference type="EMBL" id="RJG23494.1"/>
    </source>
</evidence>
<dbReference type="Pfam" id="PF02515">
    <property type="entry name" value="CoA_transf_3"/>
    <property type="match status" value="1"/>
</dbReference>
<keyword evidence="2" id="KW-1185">Reference proteome</keyword>
<dbReference type="OrthoDB" id="8523055at2"/>
<proteinExistence type="predicted"/>
<dbReference type="Gene3D" id="3.40.50.10540">
    <property type="entry name" value="Crotonobetainyl-coa:carnitine coa-transferase, domain 1"/>
    <property type="match status" value="1"/>
</dbReference>
<dbReference type="RefSeq" id="WP_119809670.1">
    <property type="nucleotide sequence ID" value="NZ_QYUP01000042.1"/>
</dbReference>
<sequence>MTQRSGPLAGYKVLEVSGVGPAPFCAMMLADMGADVLRIERAGAAPYVPPIDPAKNALHRGRRSLTLDLKDAHGVATLLRLAEAADVLIEGFRPGVMERLGVGPAACQARNPRLVYARMTGWGQTGPMAHMAGHDINYFAISGSLHLCGRASEAPSPNLNLVADMGGGGMLMAYGVACALLEAARSQQGQVIDAAMVDGAALLATQIHGYRAMNRWSDERGANLLDSGAPFYDVYATADGRYMAVGAIEPQFYAILLQKLGLDPAQLPRQHERAHWPAMKQRFADLFKSRTLTEWETVFAGSDACTTPVLTPDEAAAYPHLAARKTFGAPGGVQQPMPAPRFSRTAGAIACPPPSDDSEGIAALREWGLSDDETAWLSQPAEAA</sequence>
<dbReference type="AlphaFoldDB" id="A0A418Y6G2"/>